<evidence type="ECO:0000256" key="5">
    <source>
        <dbReference type="ARBA" id="ARBA00023242"/>
    </source>
</evidence>
<evidence type="ECO:0000256" key="4">
    <source>
        <dbReference type="ARBA" id="ARBA00022490"/>
    </source>
</evidence>
<evidence type="ECO:0000256" key="1">
    <source>
        <dbReference type="ARBA" id="ARBA00004123"/>
    </source>
</evidence>
<gene>
    <name evidence="8" type="primary">LOC115219637</name>
</gene>
<protein>
    <submittedName>
        <fullName evidence="8">Mid1-interacting protein 1A-like</fullName>
    </submittedName>
</protein>
<dbReference type="InterPro" id="IPR009786">
    <property type="entry name" value="Spot_14"/>
</dbReference>
<dbReference type="GO" id="GO:0005634">
    <property type="term" value="C:nucleus"/>
    <property type="evidence" value="ECO:0007669"/>
    <property type="project" value="UniProtKB-SubCell"/>
</dbReference>
<dbReference type="PANTHER" id="PTHR14315">
    <property type="entry name" value="SPOT14 FAMILY MEMBER"/>
    <property type="match status" value="1"/>
</dbReference>
<keyword evidence="5" id="KW-0539">Nucleus</keyword>
<dbReference type="AlphaFoldDB" id="A0A6P7T755"/>
<dbReference type="PANTHER" id="PTHR14315:SF17">
    <property type="entry name" value="MIP21584P"/>
    <property type="match status" value="1"/>
</dbReference>
<accession>A0A6P7T755</accession>
<dbReference type="GO" id="GO:0005829">
    <property type="term" value="C:cytosol"/>
    <property type="evidence" value="ECO:0007669"/>
    <property type="project" value="TreeGrafter"/>
</dbReference>
<evidence type="ECO:0000313" key="8">
    <source>
        <dbReference type="RefSeq" id="XP_029645656.1"/>
    </source>
</evidence>
<evidence type="ECO:0000256" key="3">
    <source>
        <dbReference type="ARBA" id="ARBA00009488"/>
    </source>
</evidence>
<keyword evidence="4" id="KW-0963">Cytoplasm</keyword>
<organism evidence="7 8">
    <name type="scientific">Octopus sinensis</name>
    <name type="common">East Asian common octopus</name>
    <dbReference type="NCBI Taxonomy" id="2607531"/>
    <lineage>
        <taxon>Eukaryota</taxon>
        <taxon>Metazoa</taxon>
        <taxon>Spiralia</taxon>
        <taxon>Lophotrochozoa</taxon>
        <taxon>Mollusca</taxon>
        <taxon>Cephalopoda</taxon>
        <taxon>Coleoidea</taxon>
        <taxon>Octopodiformes</taxon>
        <taxon>Octopoda</taxon>
        <taxon>Incirrata</taxon>
        <taxon>Octopodidae</taxon>
        <taxon>Octopus</taxon>
    </lineage>
</organism>
<comment type="subcellular location">
    <subcellularLocation>
        <location evidence="2">Cytoplasm</location>
    </subcellularLocation>
    <subcellularLocation>
        <location evidence="1">Nucleus</location>
    </subcellularLocation>
</comment>
<name>A0A6P7T755_9MOLL</name>
<reference evidence="8" key="1">
    <citation type="submission" date="2025-08" db="UniProtKB">
        <authorList>
            <consortium name="RefSeq"/>
        </authorList>
    </citation>
    <scope>IDENTIFICATION</scope>
</reference>
<dbReference type="Pfam" id="PF07084">
    <property type="entry name" value="Spot_14"/>
    <property type="match status" value="1"/>
</dbReference>
<proteinExistence type="inferred from homology"/>
<dbReference type="Proteomes" id="UP000515154">
    <property type="component" value="Linkage group LG15"/>
</dbReference>
<dbReference type="GO" id="GO:0046890">
    <property type="term" value="P:regulation of lipid biosynthetic process"/>
    <property type="evidence" value="ECO:0007669"/>
    <property type="project" value="TreeGrafter"/>
</dbReference>
<dbReference type="Gene3D" id="6.10.140.1610">
    <property type="match status" value="1"/>
</dbReference>
<feature type="region of interest" description="Disordered" evidence="6">
    <location>
        <begin position="137"/>
        <end position="182"/>
    </location>
</feature>
<sequence length="230" mass="25533">MNHSVRHMSISEERVTHQSIVSALSNFVTAVNHMDSTVMIPSRLRDMEVSQDSDSIINSNSDPYHSFSAPPSPAASISSIPALNSNLKLKPHTTNHRRYSAEQSTLMGTGADAKNLYNFYSMLKAIKQEVTCGNLEDDCLESPTEQDREQDQEVDSTSTMDISDEDDCASVGSNSSGSEELPRNVANSFKFHLRGLFNLLQDFTETAKYLSHRYENEVGSSQANKILSQF</sequence>
<keyword evidence="7" id="KW-1185">Reference proteome</keyword>
<evidence type="ECO:0000313" key="7">
    <source>
        <dbReference type="Proteomes" id="UP000515154"/>
    </source>
</evidence>
<dbReference type="KEGG" id="osn:115219637"/>
<dbReference type="RefSeq" id="XP_029645656.1">
    <property type="nucleotide sequence ID" value="XM_029789796.2"/>
</dbReference>
<dbReference type="InterPro" id="IPR053719">
    <property type="entry name" value="Lipogen_MT_Stabilize_sf"/>
</dbReference>
<evidence type="ECO:0000256" key="2">
    <source>
        <dbReference type="ARBA" id="ARBA00004496"/>
    </source>
</evidence>
<comment type="similarity">
    <text evidence="3">Belongs to the SPOT14 family.</text>
</comment>
<evidence type="ECO:0000256" key="6">
    <source>
        <dbReference type="SAM" id="MobiDB-lite"/>
    </source>
</evidence>